<reference evidence="5" key="1">
    <citation type="journal article" date="2020" name="mSystems">
        <title>Genome- and Community-Level Interaction Insights into Carbon Utilization and Element Cycling Functions of Hydrothermarchaeota in Hydrothermal Sediment.</title>
        <authorList>
            <person name="Zhou Z."/>
            <person name="Liu Y."/>
            <person name="Xu W."/>
            <person name="Pan J."/>
            <person name="Luo Z.H."/>
            <person name="Li M."/>
        </authorList>
    </citation>
    <scope>NUCLEOTIDE SEQUENCE [LARGE SCALE GENOMIC DNA]</scope>
    <source>
        <strain evidence="6">SpSt-1073</strain>
        <strain evidence="5">SpSt-613</strain>
        <strain evidence="4">SpSt-669</strain>
    </source>
</reference>
<dbReference type="EMBL" id="DTAD01000040">
    <property type="protein sequence ID" value="HGN90307.1"/>
    <property type="molecule type" value="Genomic_DNA"/>
</dbReference>
<feature type="domain" description="Thiamine pyrophosphate enzyme TPP-binding" evidence="3">
    <location>
        <begin position="28"/>
        <end position="194"/>
    </location>
</feature>
<dbReference type="Pfam" id="PF02775">
    <property type="entry name" value="TPP_enzyme_C"/>
    <property type="match status" value="1"/>
</dbReference>
<dbReference type="InterPro" id="IPR011766">
    <property type="entry name" value="TPP_enzyme_TPP-bd"/>
</dbReference>
<dbReference type="InterPro" id="IPR029061">
    <property type="entry name" value="THDP-binding"/>
</dbReference>
<evidence type="ECO:0000313" key="6">
    <source>
        <dbReference type="EMBL" id="HHN52541.1"/>
    </source>
</evidence>
<organism evidence="5">
    <name type="scientific">Caldiarchaeum subterraneum</name>
    <dbReference type="NCBI Taxonomy" id="311458"/>
    <lineage>
        <taxon>Archaea</taxon>
        <taxon>Nitrososphaerota</taxon>
        <taxon>Candidatus Caldarchaeales</taxon>
        <taxon>Candidatus Caldarchaeaceae</taxon>
        <taxon>Candidatus Caldarchaeum</taxon>
    </lineage>
</organism>
<dbReference type="PANTHER" id="PTHR42897:SF2">
    <property type="entry name" value="PYRUVATE SYNTHASE SUBUNIT PORB"/>
    <property type="match status" value="1"/>
</dbReference>
<dbReference type="GO" id="GO:0044272">
    <property type="term" value="P:sulfur compound biosynthetic process"/>
    <property type="evidence" value="ECO:0007669"/>
    <property type="project" value="UniProtKB-ARBA"/>
</dbReference>
<accession>A0A7C4I3E2</accession>
<dbReference type="AlphaFoldDB" id="A0A7C4I3E2"/>
<dbReference type="GO" id="GO:0006082">
    <property type="term" value="P:organic acid metabolic process"/>
    <property type="evidence" value="ECO:0007669"/>
    <property type="project" value="UniProtKB-ARBA"/>
</dbReference>
<gene>
    <name evidence="6" type="ORF">ENM30_04425</name>
    <name evidence="5" type="ORF">ENT82_04165</name>
    <name evidence="4" type="ORF">ENU43_02115</name>
</gene>
<evidence type="ECO:0000259" key="3">
    <source>
        <dbReference type="Pfam" id="PF02775"/>
    </source>
</evidence>
<name>A0A7C4I3E2_CALS0</name>
<dbReference type="GO" id="GO:0016491">
    <property type="term" value="F:oxidoreductase activity"/>
    <property type="evidence" value="ECO:0007669"/>
    <property type="project" value="UniProtKB-KW"/>
</dbReference>
<proteinExistence type="predicted"/>
<evidence type="ECO:0000313" key="4">
    <source>
        <dbReference type="EMBL" id="HGL40451.1"/>
    </source>
</evidence>
<dbReference type="PANTHER" id="PTHR42897">
    <property type="entry name" value="PYRUVATE SYNTHASE SUBUNIT PORB"/>
    <property type="match status" value="1"/>
</dbReference>
<comment type="caution">
    <text evidence="5">The sequence shown here is derived from an EMBL/GenBank/DDBJ whole genome shotgun (WGS) entry which is preliminary data.</text>
</comment>
<protein>
    <submittedName>
        <fullName evidence="5">Pyruvate synthase</fullName>
    </submittedName>
</protein>
<dbReference type="SUPFAM" id="SSF52518">
    <property type="entry name" value="Thiamin diphosphate-binding fold (THDP-binding)"/>
    <property type="match status" value="1"/>
</dbReference>
<dbReference type="GO" id="GO:0030976">
    <property type="term" value="F:thiamine pyrophosphate binding"/>
    <property type="evidence" value="ECO:0007669"/>
    <property type="project" value="InterPro"/>
</dbReference>
<dbReference type="EMBL" id="DTCM01000025">
    <property type="protein sequence ID" value="HGL40451.1"/>
    <property type="molecule type" value="Genomic_DNA"/>
</dbReference>
<evidence type="ECO:0000256" key="2">
    <source>
        <dbReference type="SAM" id="MobiDB-lite"/>
    </source>
</evidence>
<keyword evidence="1" id="KW-0560">Oxidoreductase</keyword>
<evidence type="ECO:0000256" key="1">
    <source>
        <dbReference type="ARBA" id="ARBA00023002"/>
    </source>
</evidence>
<dbReference type="EMBL" id="DRXG01000099">
    <property type="protein sequence ID" value="HHN52541.1"/>
    <property type="molecule type" value="Genomic_DNA"/>
</dbReference>
<keyword evidence="5" id="KW-0670">Pyruvate</keyword>
<dbReference type="Gene3D" id="3.40.50.970">
    <property type="match status" value="2"/>
</dbReference>
<feature type="region of interest" description="Disordered" evidence="2">
    <location>
        <begin position="129"/>
        <end position="148"/>
    </location>
</feature>
<evidence type="ECO:0000313" key="5">
    <source>
        <dbReference type="EMBL" id="HGN90307.1"/>
    </source>
</evidence>
<dbReference type="InterPro" id="IPR051479">
    <property type="entry name" value="PorB-like"/>
</dbReference>
<sequence length="303" mass="33428">MCAGCGAMLVLRAFHKVLGPNVVFVNAAGCLTLLQVYPYTPNKSSWMYTAFASAPAGAQGIRDALDILMEKGRVNSFEDLKVVVVTGDGAAYDIGLQSTSGAIERGLDFYYLVYDNEAYGNTGFQKSGATPYGSATATTPPTERNPTGYTGVKKDLFEIWRSHKPPYIATVAPSHMVDMLRKIETASQFKGPKLFIAFSSCPTGWGFDPSLSVRISRLAVECGIWPLKESVYGKVRHTYIPTVLKPVEEYLRHQNRFRHLFTPRKQETAIASIQEQVNNYWLEAAKNEGFRITVAKPVTIAPP</sequence>